<accession>A0ACC2WET8</accession>
<protein>
    <submittedName>
        <fullName evidence="1">Uncharacterized protein</fullName>
    </submittedName>
</protein>
<proteinExistence type="predicted"/>
<reference evidence="1" key="1">
    <citation type="submission" date="2023-04" db="EMBL/GenBank/DDBJ databases">
        <title>Draft Genome sequencing of Naganishia species isolated from polar environments using Oxford Nanopore Technology.</title>
        <authorList>
            <person name="Leo P."/>
            <person name="Venkateswaran K."/>
        </authorList>
    </citation>
    <scope>NUCLEOTIDE SEQUENCE</scope>
    <source>
        <strain evidence="1">MNA-CCFEE 5262</strain>
    </source>
</reference>
<sequence length="591" mass="62764">MDPLHQDNSPYIMGGYEYYSDDANLFAFNGDANHPYTEANAIWLAQPQAVYAHNPDNFVFESNPYNVSAADNVSAVAIDKHYDNPVNISSWITTASPTGYPYQYDNTLHNSGCSSLPAAPVSTAPSATLVAEAAFMPVVHHTKMGGFPPVDMVSLNYGSPYPSSGVSHSTPYTRVISTSTSASSCPGSSSTLATPRFDPTTHFAPSLLACGETRYRKPSWANPVTPDTSDVFTTVPLAPPPVKPSIQLRRPENSRLSGQSPAVTTPQQATSANMPRQSLGGRSLRSTPSIESLRDLSEEQESPARPTVPKSLMSPFSSLAPDATSMSRTYSAPCSFLNNCTLENAASSHSRQASETWTSPFTSEPLMSSPNPNSAAKVVKRKLSAKDSSSAPSMMRSVTTSGLWTSPVTAEGWGPSGHLSLAAPTMLRSASGSDFARMTANLESGPFAPSRMDGWTSQVPQPNRRGVGLQAPDAIDTSCINTSATIPALTVLPADESSPFSSEPRHLIVPGTATARPTKKIPKRAQAGPSAVKLTFMNLGPKDGEEITSAVAESGKSKRKRPEDSSSGDDTLVKKKRSKSQTSRCYSATSA</sequence>
<name>A0ACC2WET8_9TREE</name>
<dbReference type="Proteomes" id="UP001230649">
    <property type="component" value="Unassembled WGS sequence"/>
</dbReference>
<dbReference type="EMBL" id="JASBWS010000027">
    <property type="protein sequence ID" value="KAJ9109978.1"/>
    <property type="molecule type" value="Genomic_DNA"/>
</dbReference>
<evidence type="ECO:0000313" key="1">
    <source>
        <dbReference type="EMBL" id="KAJ9109978.1"/>
    </source>
</evidence>
<organism evidence="1 2">
    <name type="scientific">Naganishia adeliensis</name>
    <dbReference type="NCBI Taxonomy" id="92952"/>
    <lineage>
        <taxon>Eukaryota</taxon>
        <taxon>Fungi</taxon>
        <taxon>Dikarya</taxon>
        <taxon>Basidiomycota</taxon>
        <taxon>Agaricomycotina</taxon>
        <taxon>Tremellomycetes</taxon>
        <taxon>Filobasidiales</taxon>
        <taxon>Filobasidiaceae</taxon>
        <taxon>Naganishia</taxon>
    </lineage>
</organism>
<evidence type="ECO:0000313" key="2">
    <source>
        <dbReference type="Proteomes" id="UP001230649"/>
    </source>
</evidence>
<comment type="caution">
    <text evidence="1">The sequence shown here is derived from an EMBL/GenBank/DDBJ whole genome shotgun (WGS) entry which is preliminary data.</text>
</comment>
<gene>
    <name evidence="1" type="ORF">QFC20_003178</name>
</gene>
<keyword evidence="2" id="KW-1185">Reference proteome</keyword>